<organism evidence="2 3">
    <name type="scientific">Pseudogymnoascus verrucosus</name>
    <dbReference type="NCBI Taxonomy" id="342668"/>
    <lineage>
        <taxon>Eukaryota</taxon>
        <taxon>Fungi</taxon>
        <taxon>Dikarya</taxon>
        <taxon>Ascomycota</taxon>
        <taxon>Pezizomycotina</taxon>
        <taxon>Leotiomycetes</taxon>
        <taxon>Thelebolales</taxon>
        <taxon>Thelebolaceae</taxon>
        <taxon>Pseudogymnoascus</taxon>
    </lineage>
</organism>
<feature type="compositionally biased region" description="Low complexity" evidence="1">
    <location>
        <begin position="331"/>
        <end position="346"/>
    </location>
</feature>
<dbReference type="STRING" id="342668.A0A1B8GM35"/>
<proteinExistence type="predicted"/>
<reference evidence="3" key="2">
    <citation type="journal article" date="2018" name="Nat. Commun.">
        <title>Extreme sensitivity to ultraviolet light in the fungal pathogen causing white-nose syndrome of bats.</title>
        <authorList>
            <person name="Palmer J.M."/>
            <person name="Drees K.P."/>
            <person name="Foster J.T."/>
            <person name="Lindner D.L."/>
        </authorList>
    </citation>
    <scope>NUCLEOTIDE SEQUENCE [LARGE SCALE GENOMIC DNA]</scope>
    <source>
        <strain evidence="3">UAMH 10579</strain>
    </source>
</reference>
<accession>A0A1B8GM35</accession>
<dbReference type="EMBL" id="KV460225">
    <property type="protein sequence ID" value="OBT96895.2"/>
    <property type="molecule type" value="Genomic_DNA"/>
</dbReference>
<dbReference type="RefSeq" id="XP_018130628.2">
    <property type="nucleotide sequence ID" value="XM_018275002.2"/>
</dbReference>
<evidence type="ECO:0000313" key="3">
    <source>
        <dbReference type="Proteomes" id="UP000091956"/>
    </source>
</evidence>
<evidence type="ECO:0000256" key="1">
    <source>
        <dbReference type="SAM" id="MobiDB-lite"/>
    </source>
</evidence>
<evidence type="ECO:0000313" key="2">
    <source>
        <dbReference type="EMBL" id="OBT96895.2"/>
    </source>
</evidence>
<dbReference type="Proteomes" id="UP000091956">
    <property type="component" value="Unassembled WGS sequence"/>
</dbReference>
<gene>
    <name evidence="2" type="ORF">VE01_05539</name>
</gene>
<dbReference type="AlphaFoldDB" id="A0A1B8GM35"/>
<reference evidence="2 3" key="1">
    <citation type="submission" date="2016-03" db="EMBL/GenBank/DDBJ databases">
        <title>Comparative genomics of Pseudogymnoascus destructans, the fungus causing white-nose syndrome of bats.</title>
        <authorList>
            <person name="Palmer J.M."/>
            <person name="Drees K.P."/>
            <person name="Foster J.T."/>
            <person name="Lindner D.L."/>
        </authorList>
    </citation>
    <scope>NUCLEOTIDE SEQUENCE [LARGE SCALE GENOMIC DNA]</scope>
    <source>
        <strain evidence="2 3">UAMH 10579</strain>
    </source>
</reference>
<name>A0A1B8GM35_9PEZI</name>
<protein>
    <submittedName>
        <fullName evidence="2">Uncharacterized protein</fullName>
    </submittedName>
</protein>
<feature type="region of interest" description="Disordered" evidence="1">
    <location>
        <begin position="321"/>
        <end position="357"/>
    </location>
</feature>
<dbReference type="GeneID" id="28838925"/>
<keyword evidence="3" id="KW-1185">Reference proteome</keyword>
<sequence>MCEEKGESGPEWSLSKLWREYMHNHFEFMESQARAWVFGRLLKLHTLWKTHFLEVLQSGHSINETQTTVRIDHHAMLILNTLLDLYIDADIAIHGRTDGFVFAHGVDRRLVNGDKPETSPKRLNGIYAGIERKRVADMRSVLKAAVKEHKRAYEAETKVPGFMKAPMTITHREFGHKHLQPQFEAPLVLEAEGWVRELGRDEVEGFGFVAYRVSYEESDDKWAEFLGKVEKGVELGWEGVVGAEGMKKKATLHWVDGQAAFIAEGDLEGVQRHFNANIPSSPTVSNQLCIVATPDAVSRFLLPPTAKGTGDSQPYLIAVSASTATPPPPVKKASANATPHSTDDAPTTPPPGPTTFKIPPRLLYTDVYALGAYYPTLTAADFGALAAQHPLGVYQGSSTGVRRREWRKAREGAVDGHDAEGE</sequence>